<dbReference type="InterPro" id="IPR020845">
    <property type="entry name" value="AMP-binding_CS"/>
</dbReference>
<comment type="similarity">
    <text evidence="2">Belongs to the ATP-dependent AMP-binding enzyme family.</text>
</comment>
<dbReference type="PROSITE" id="PS00455">
    <property type="entry name" value="AMP_BINDING"/>
    <property type="match status" value="1"/>
</dbReference>
<sequence>MSQQLPAQTCELTSAQEGLLRPDQYDPHARTFDVVQAVVALPPGLSADDLRKAAAGLMAERPELFARLGHDTTGRPVRGVVPGAPLPWTEHPEVDVDEVAAVEWERGFDVEVGGEPLLRFALARAEGDGSALILTAHRAVLDTVGLHCLLTGLLAGDPGASAAPPDTVVARTAADADADVDVWRSELAGPPEPCFLGRHVDAAARHSEALPICLTSDTAERLAALAAGLSTSTSAVYQGIWAVVCARLTGRQDVVIGMGDNDLPLRVTVGAQSGASEVIHSVARFHERVAGHLDISGPALRRVTGVQSELFDTAVVVDDCRWDEGVRLRQSTHHAITVIARTGRATPVLELVYRTDRFTASEARAAADLLARAVQAVTDEPGVLVCDIDWLGDELRRELVVDYNETTASLPEGTLHSLFAAQAARTPDAVALHCEGRTLTYAALDAAANGLAHTLTQLGVRPGDSVALYQGRSLEYVMAVLAVLKCGAAYVPLDPRQPADRLRWMIEDTGVGIVLTDPDTDEVPFAGVTRVLAVQDVVTTAAHGQRTGPELEVHPDEVAYVMYTSGSSGRPKGVATTHRNVVELALDPCWAGGRHSTVLAYSPLAFDSSTYELWVPLLRGGRAIILPSQEIDSRELARTIEQQGVTALYFTTALFDAIAQESPHSLATVQEVWTGGDVLSTVALRRVLDACPDTTVVHVYGPTETTVFCSYESFGPDRRTATELTLGVPMANTAMYVLDAELRPAPPGVVAELYVAGTHLARGYVNRPGLTAERFVANPFGPPGSRMYRTGDLVRWRRDGLFEFVGRADQQVKLRGFRIEPGEIEAALLGADGVGQAVVVVREDRPGDKRLVGYVVGTEGASVDAGALRRAVAMALPDYMVPSAVVVLDCLPLTAHGKLDRAALPVPRLEGEEDGRVPRTATEETLCSLFADVLDVGRVSIDDDFFHLGGHSLLATRLVSRIRKALDTDVTMRDVFAHTTVAEIAAVIAERASSRRPELVAMRRPKRIPLSFAQRRLWFLGELEGASATYNIPLSIRLRGGLDPQALRLALQDVLGRHECLRTVYRLDEQEPYQYVRPVADVALTLPVVAVGEGVLAARLAELAACTFDLANDLPVRAHLLRVAEDDHVLLLVVHHIASDGWSNGPLLRDLALAYEARLEGRAADWEPLPVQYVDYTLWQRELLGAVKDPQSLAARQLGYWRDVLAGLPEEVTLQSARPSPATASYRGARVSAQLSAQVHEQLQSLARESGASLFMAVHAATAAVLTRSGAGTDVPVGSPVTGRTDPALDDMVGFFVNTLVLRTDTSGDPSFLELLARVRETDLGAWAHQDLPFDLLVEELNPQRSAARHPFFQIMLTLGDSITPAPELVGMTAEVTEAPLDTARFDLTVNFLERRTPGGPGGVELRIDYAADRYDAETVQAFADRIIRFLEAAVADPSRPIGDLDILDAAEWRRVIEPVTGDLSPRSHTTLPAVISGHAATIPDAAAVVLGERCLSYAELEEYANRFAHRLVEVGVGSETRVALLLGRSLEVPVSILAILKAGGAYVPVDTDYPKARIQQILTAASASIVVTARDMTGLDLPEGITALPAPELNGFSPGGTQTPAPDVDIHPDQLACTVFTSGSTGIPKGVGNTHRNIVDLSLDQAFATGAHDRMLQHSPLTFDVLAYEMWVPLLVGGTVIVAPPGDLDAISVEQLIAEFRVRSLWLTAGLFHVMAEENPSGFAGLQEVWTGGDVVAPAAARRVMEHCPGTTVVNGYGPTETTVFATCYPLPRNTVYQGSLPIGLPLDNTGTYTLDDALRPVPAGVVGELYIGGPGLARGYVNRPGLTAERFVANPFGPPGSRMYRTGDLVRWRRDGLFEFVGRADQQVKLRGFRIEPGEIEAALLGADGVGQAVVVVREDRPGDKRLVGYVVGTEGASVDAGALRRAVAMALPDYMVPSAVVVLDCLPLTAHGKLDRAALPVPRLEGEEDGRVPRTATEETLCSLFADVLDVGRVSIDDDFFHLGGHSLLATRLVSRIRKALDTDVTVRDIFEAPTVAELAERVSRAKPSRRPKLASLRRTGASS</sequence>
<gene>
    <name evidence="7" type="ORF">SacmaDRAFT_3133</name>
</gene>
<comment type="cofactor">
    <cofactor evidence="1">
        <name>pantetheine 4'-phosphate</name>
        <dbReference type="ChEBI" id="CHEBI:47942"/>
    </cofactor>
</comment>
<dbReference type="Pfam" id="PF13193">
    <property type="entry name" value="AMP-binding_C"/>
    <property type="match status" value="2"/>
</dbReference>
<dbReference type="SUPFAM" id="SSF52777">
    <property type="entry name" value="CoA-dependent acyltransferases"/>
    <property type="match status" value="4"/>
</dbReference>
<dbReference type="Gene3D" id="3.30.300.30">
    <property type="match status" value="2"/>
</dbReference>
<dbReference type="Proteomes" id="UP000004926">
    <property type="component" value="Chromosome"/>
</dbReference>
<dbReference type="FunFam" id="1.10.1200.10:FF:000005">
    <property type="entry name" value="Nonribosomal peptide synthetase 1"/>
    <property type="match status" value="2"/>
</dbReference>
<dbReference type="OrthoDB" id="2472181at2"/>
<dbReference type="PANTHER" id="PTHR45527">
    <property type="entry name" value="NONRIBOSOMAL PEPTIDE SYNTHETASE"/>
    <property type="match status" value="1"/>
</dbReference>
<keyword evidence="4" id="KW-0597">Phosphoprotein</keyword>
<dbReference type="FunFam" id="3.40.50.980:FF:000001">
    <property type="entry name" value="Non-ribosomal peptide synthetase"/>
    <property type="match status" value="2"/>
</dbReference>
<dbReference type="InterPro" id="IPR020806">
    <property type="entry name" value="PKS_PP-bd"/>
</dbReference>
<dbReference type="SMART" id="SM00823">
    <property type="entry name" value="PKS_PP"/>
    <property type="match status" value="2"/>
</dbReference>
<dbReference type="Gene3D" id="2.30.38.10">
    <property type="entry name" value="Luciferase, Domain 3"/>
    <property type="match status" value="2"/>
</dbReference>
<dbReference type="Pfam" id="PF00501">
    <property type="entry name" value="AMP-binding"/>
    <property type="match status" value="2"/>
</dbReference>
<dbReference type="Gene3D" id="3.30.559.30">
    <property type="entry name" value="Nonribosomal peptide synthetase, condensation domain"/>
    <property type="match status" value="2"/>
</dbReference>
<feature type="domain" description="Carrier" evidence="6">
    <location>
        <begin position="917"/>
        <end position="992"/>
    </location>
</feature>
<dbReference type="InterPro" id="IPR009081">
    <property type="entry name" value="PP-bd_ACP"/>
</dbReference>
<evidence type="ECO:0000259" key="6">
    <source>
        <dbReference type="PROSITE" id="PS50075"/>
    </source>
</evidence>
<dbReference type="InterPro" id="IPR025110">
    <property type="entry name" value="AMP-bd_C"/>
</dbReference>
<dbReference type="SUPFAM" id="SSF47336">
    <property type="entry name" value="ACP-like"/>
    <property type="match status" value="2"/>
</dbReference>
<dbReference type="EMBL" id="CM001439">
    <property type="protein sequence ID" value="EHR51364.1"/>
    <property type="molecule type" value="Genomic_DNA"/>
</dbReference>
<dbReference type="GO" id="GO:0031177">
    <property type="term" value="F:phosphopantetheine binding"/>
    <property type="evidence" value="ECO:0007669"/>
    <property type="project" value="InterPro"/>
</dbReference>
<dbReference type="PANTHER" id="PTHR45527:SF1">
    <property type="entry name" value="FATTY ACID SYNTHASE"/>
    <property type="match status" value="1"/>
</dbReference>
<dbReference type="Gene3D" id="3.40.50.1820">
    <property type="entry name" value="alpha/beta hydrolase"/>
    <property type="match status" value="1"/>
</dbReference>
<evidence type="ECO:0000256" key="4">
    <source>
        <dbReference type="ARBA" id="ARBA00022553"/>
    </source>
</evidence>
<dbReference type="SUPFAM" id="SSF56801">
    <property type="entry name" value="Acetyl-CoA synthetase-like"/>
    <property type="match status" value="2"/>
</dbReference>
<dbReference type="RefSeq" id="WP_009154749.1">
    <property type="nucleotide sequence ID" value="NZ_CM001439.1"/>
</dbReference>
<dbReference type="FunFam" id="3.40.50.12780:FF:000012">
    <property type="entry name" value="Non-ribosomal peptide synthetase"/>
    <property type="match status" value="1"/>
</dbReference>
<dbReference type="PROSITE" id="PS50075">
    <property type="entry name" value="CARRIER"/>
    <property type="match status" value="2"/>
</dbReference>
<feature type="domain" description="Carrier" evidence="6">
    <location>
        <begin position="1975"/>
        <end position="2050"/>
    </location>
</feature>
<dbReference type="CDD" id="cd12117">
    <property type="entry name" value="A_NRPS_Srf_like"/>
    <property type="match status" value="2"/>
</dbReference>
<dbReference type="InterPro" id="IPR045851">
    <property type="entry name" value="AMP-bd_C_sf"/>
</dbReference>
<dbReference type="Pfam" id="PF00550">
    <property type="entry name" value="PP-binding"/>
    <property type="match status" value="2"/>
</dbReference>
<dbReference type="Pfam" id="PF00668">
    <property type="entry name" value="Condensation"/>
    <property type="match status" value="2"/>
</dbReference>
<dbReference type="InterPro" id="IPR010071">
    <property type="entry name" value="AA_adenyl_dom"/>
</dbReference>
<dbReference type="FunFam" id="3.30.300.30:FF:000010">
    <property type="entry name" value="Enterobactin synthetase component F"/>
    <property type="match status" value="2"/>
</dbReference>
<dbReference type="Gene3D" id="1.10.1200.10">
    <property type="entry name" value="ACP-like"/>
    <property type="match status" value="1"/>
</dbReference>
<dbReference type="InterPro" id="IPR006162">
    <property type="entry name" value="Ppantetheine_attach_site"/>
</dbReference>
<dbReference type="GO" id="GO:0005829">
    <property type="term" value="C:cytosol"/>
    <property type="evidence" value="ECO:0007669"/>
    <property type="project" value="TreeGrafter"/>
</dbReference>
<dbReference type="GO" id="GO:0044550">
    <property type="term" value="P:secondary metabolite biosynthetic process"/>
    <property type="evidence" value="ECO:0007669"/>
    <property type="project" value="UniProtKB-ARBA"/>
</dbReference>
<proteinExistence type="inferred from homology"/>
<dbReference type="GO" id="GO:0003824">
    <property type="term" value="F:catalytic activity"/>
    <property type="evidence" value="ECO:0007669"/>
    <property type="project" value="InterPro"/>
</dbReference>
<evidence type="ECO:0000256" key="3">
    <source>
        <dbReference type="ARBA" id="ARBA00022450"/>
    </source>
</evidence>
<reference evidence="7 8" key="1">
    <citation type="journal article" date="2012" name="Stand. Genomic Sci.">
        <title>Genome sequence of the ocean sediment bacterium Saccharomonospora marina type strain (XMU15(T)).</title>
        <authorList>
            <person name="Klenk H.P."/>
            <person name="Lu M."/>
            <person name="Lucas S."/>
            <person name="Lapidus A."/>
            <person name="Copeland A."/>
            <person name="Pitluck S."/>
            <person name="Goodwin L.A."/>
            <person name="Han C."/>
            <person name="Tapia R."/>
            <person name="Brambilla E.M."/>
            <person name="Potter G."/>
            <person name="Land M."/>
            <person name="Ivanova N."/>
            <person name="Rohde M."/>
            <person name="Goker M."/>
            <person name="Detter J.C."/>
            <person name="Li W.J."/>
            <person name="Kyrpides N.C."/>
            <person name="Woyke T."/>
        </authorList>
    </citation>
    <scope>NUCLEOTIDE SEQUENCE [LARGE SCALE GENOMIC DNA]</scope>
    <source>
        <strain evidence="7 8">XMU15</strain>
    </source>
</reference>
<dbReference type="Gene3D" id="3.30.559.10">
    <property type="entry name" value="Chloramphenicol acetyltransferase-like domain"/>
    <property type="match status" value="2"/>
</dbReference>
<dbReference type="InterPro" id="IPR029058">
    <property type="entry name" value="AB_hydrolase_fold"/>
</dbReference>
<dbReference type="GO" id="GO:0043041">
    <property type="term" value="P:amino acid activation for nonribosomal peptide biosynthetic process"/>
    <property type="evidence" value="ECO:0007669"/>
    <property type="project" value="TreeGrafter"/>
</dbReference>
<dbReference type="HOGENOM" id="CLU_000022_0_3_11"/>
<feature type="region of interest" description="Disordered" evidence="5">
    <location>
        <begin position="2046"/>
        <end position="2067"/>
    </location>
</feature>
<evidence type="ECO:0000256" key="1">
    <source>
        <dbReference type="ARBA" id="ARBA00001957"/>
    </source>
</evidence>
<keyword evidence="3" id="KW-0596">Phosphopantetheine</keyword>
<keyword evidence="8" id="KW-1185">Reference proteome</keyword>
<dbReference type="FunFam" id="2.30.38.10:FF:000001">
    <property type="entry name" value="Non-ribosomal peptide synthetase PvdI"/>
    <property type="match status" value="2"/>
</dbReference>
<organism evidence="7 8">
    <name type="scientific">Saccharomonospora marina XMU15</name>
    <dbReference type="NCBI Taxonomy" id="882083"/>
    <lineage>
        <taxon>Bacteria</taxon>
        <taxon>Bacillati</taxon>
        <taxon>Actinomycetota</taxon>
        <taxon>Actinomycetes</taxon>
        <taxon>Pseudonocardiales</taxon>
        <taxon>Pseudonocardiaceae</taxon>
        <taxon>Saccharomonospora</taxon>
    </lineage>
</organism>
<dbReference type="CDD" id="cd19540">
    <property type="entry name" value="LCL_NRPS-like"/>
    <property type="match status" value="1"/>
</dbReference>
<dbReference type="InterPro" id="IPR000873">
    <property type="entry name" value="AMP-dep_synth/lig_dom"/>
</dbReference>
<dbReference type="GO" id="GO:0008610">
    <property type="term" value="P:lipid biosynthetic process"/>
    <property type="evidence" value="ECO:0007669"/>
    <property type="project" value="UniProtKB-ARBA"/>
</dbReference>
<name>H5X7S1_9PSEU</name>
<dbReference type="STRING" id="882083.SacmaDRAFT_3133"/>
<evidence type="ECO:0000313" key="7">
    <source>
        <dbReference type="EMBL" id="EHR51364.1"/>
    </source>
</evidence>
<evidence type="ECO:0000256" key="5">
    <source>
        <dbReference type="SAM" id="MobiDB-lite"/>
    </source>
</evidence>
<dbReference type="NCBIfam" id="TIGR01733">
    <property type="entry name" value="AA-adenyl-dom"/>
    <property type="match status" value="2"/>
</dbReference>
<dbReference type="InterPro" id="IPR036736">
    <property type="entry name" value="ACP-like_sf"/>
</dbReference>
<dbReference type="InterPro" id="IPR001242">
    <property type="entry name" value="Condensation_dom"/>
</dbReference>
<evidence type="ECO:0000313" key="8">
    <source>
        <dbReference type="Proteomes" id="UP000004926"/>
    </source>
</evidence>
<dbReference type="eggNOG" id="COG1020">
    <property type="taxonomic scope" value="Bacteria"/>
</dbReference>
<accession>H5X7S1</accession>
<evidence type="ECO:0000256" key="2">
    <source>
        <dbReference type="ARBA" id="ARBA00006432"/>
    </source>
</evidence>
<dbReference type="Gene3D" id="3.40.50.980">
    <property type="match status" value="4"/>
</dbReference>
<protein>
    <submittedName>
        <fullName evidence="7">Amino acid adenylation enzyme/thioester reductase family protein</fullName>
    </submittedName>
</protein>
<dbReference type="PROSITE" id="PS00012">
    <property type="entry name" value="PHOSPHOPANTETHEINE"/>
    <property type="match status" value="2"/>
</dbReference>
<dbReference type="InterPro" id="IPR023213">
    <property type="entry name" value="CAT-like_dom_sf"/>
</dbReference>